<evidence type="ECO:0000313" key="3">
    <source>
        <dbReference type="Proteomes" id="UP000499080"/>
    </source>
</evidence>
<dbReference type="Proteomes" id="UP000499080">
    <property type="component" value="Unassembled WGS sequence"/>
</dbReference>
<feature type="compositionally biased region" description="Basic and acidic residues" evidence="1">
    <location>
        <begin position="97"/>
        <end position="111"/>
    </location>
</feature>
<reference evidence="2 3" key="1">
    <citation type="journal article" date="2019" name="Sci. Rep.">
        <title>Orb-weaving spider Araneus ventricosus genome elucidates the spidroin gene catalogue.</title>
        <authorList>
            <person name="Kono N."/>
            <person name="Nakamura H."/>
            <person name="Ohtoshi R."/>
            <person name="Moran D.A.P."/>
            <person name="Shinohara A."/>
            <person name="Yoshida Y."/>
            <person name="Fujiwara M."/>
            <person name="Mori M."/>
            <person name="Tomita M."/>
            <person name="Arakawa K."/>
        </authorList>
    </citation>
    <scope>NUCLEOTIDE SEQUENCE [LARGE SCALE GENOMIC DNA]</scope>
</reference>
<sequence>MVTLLYSHTQQQDLKETVFGDTNRVSVTCLRSSVGSGRRGDAIFLRWLRVGSSSHLQAGLTWSYSPHSRFIISSGIAKRSTQRPFDPRGPPTEEEEKFGWDKSWLEKDAAP</sequence>
<dbReference type="AlphaFoldDB" id="A0A4Y2J9A2"/>
<accession>A0A4Y2J9A2</accession>
<name>A0A4Y2J9A2_ARAVE</name>
<organism evidence="2 3">
    <name type="scientific">Araneus ventricosus</name>
    <name type="common">Orbweaver spider</name>
    <name type="synonym">Epeira ventricosa</name>
    <dbReference type="NCBI Taxonomy" id="182803"/>
    <lineage>
        <taxon>Eukaryota</taxon>
        <taxon>Metazoa</taxon>
        <taxon>Ecdysozoa</taxon>
        <taxon>Arthropoda</taxon>
        <taxon>Chelicerata</taxon>
        <taxon>Arachnida</taxon>
        <taxon>Araneae</taxon>
        <taxon>Araneomorphae</taxon>
        <taxon>Entelegynae</taxon>
        <taxon>Araneoidea</taxon>
        <taxon>Araneidae</taxon>
        <taxon>Araneus</taxon>
    </lineage>
</organism>
<comment type="caution">
    <text evidence="2">The sequence shown here is derived from an EMBL/GenBank/DDBJ whole genome shotgun (WGS) entry which is preliminary data.</text>
</comment>
<keyword evidence="3" id="KW-1185">Reference proteome</keyword>
<proteinExistence type="predicted"/>
<evidence type="ECO:0000313" key="2">
    <source>
        <dbReference type="EMBL" id="GBM86514.1"/>
    </source>
</evidence>
<protein>
    <submittedName>
        <fullName evidence="2">Uncharacterized protein</fullName>
    </submittedName>
</protein>
<feature type="region of interest" description="Disordered" evidence="1">
    <location>
        <begin position="78"/>
        <end position="111"/>
    </location>
</feature>
<dbReference type="EMBL" id="BGPR01003319">
    <property type="protein sequence ID" value="GBM86514.1"/>
    <property type="molecule type" value="Genomic_DNA"/>
</dbReference>
<evidence type="ECO:0000256" key="1">
    <source>
        <dbReference type="SAM" id="MobiDB-lite"/>
    </source>
</evidence>
<gene>
    <name evidence="2" type="ORF">AVEN_104116_1</name>
</gene>